<reference evidence="1 2" key="1">
    <citation type="journal article" date="2015" name="Genome Announc.">
        <title>Expanding the biotechnology potential of lactobacilli through comparative genomics of 213 strains and associated genera.</title>
        <authorList>
            <person name="Sun Z."/>
            <person name="Harris H.M."/>
            <person name="McCann A."/>
            <person name="Guo C."/>
            <person name="Argimon S."/>
            <person name="Zhang W."/>
            <person name="Yang X."/>
            <person name="Jeffery I.B."/>
            <person name="Cooney J.C."/>
            <person name="Kagawa T.F."/>
            <person name="Liu W."/>
            <person name="Song Y."/>
            <person name="Salvetti E."/>
            <person name="Wrobel A."/>
            <person name="Rasinkangas P."/>
            <person name="Parkhill J."/>
            <person name="Rea M.C."/>
            <person name="O'Sullivan O."/>
            <person name="Ritari J."/>
            <person name="Douillard F.P."/>
            <person name="Paul Ross R."/>
            <person name="Yang R."/>
            <person name="Briner A.E."/>
            <person name="Felis G.E."/>
            <person name="de Vos W.M."/>
            <person name="Barrangou R."/>
            <person name="Klaenhammer T.R."/>
            <person name="Caufield P.W."/>
            <person name="Cui Y."/>
            <person name="Zhang H."/>
            <person name="O'Toole P.W."/>
        </authorList>
    </citation>
    <scope>NUCLEOTIDE SEQUENCE [LARGE SCALE GENOMIC DNA]</scope>
    <source>
        <strain evidence="1 2">DSM 20003</strain>
    </source>
</reference>
<dbReference type="EMBL" id="AZDA01000136">
    <property type="protein sequence ID" value="KRK32778.1"/>
    <property type="molecule type" value="Genomic_DNA"/>
</dbReference>
<protein>
    <submittedName>
        <fullName evidence="1">Uncharacterized protein</fullName>
    </submittedName>
</protein>
<gene>
    <name evidence="1" type="ORF">FC07_GL001831</name>
</gene>
<dbReference type="STRING" id="1423726.FC07_GL001831"/>
<comment type="caution">
    <text evidence="1">The sequence shown here is derived from an EMBL/GenBank/DDBJ whole genome shotgun (WGS) entry which is preliminary data.</text>
</comment>
<keyword evidence="2" id="KW-1185">Reference proteome</keyword>
<dbReference type="Proteomes" id="UP000051461">
    <property type="component" value="Unassembled WGS sequence"/>
</dbReference>
<organism evidence="1 2">
    <name type="scientific">Loigolactobacillus bifermentans DSM 20003</name>
    <dbReference type="NCBI Taxonomy" id="1423726"/>
    <lineage>
        <taxon>Bacteria</taxon>
        <taxon>Bacillati</taxon>
        <taxon>Bacillota</taxon>
        <taxon>Bacilli</taxon>
        <taxon>Lactobacillales</taxon>
        <taxon>Lactobacillaceae</taxon>
        <taxon>Loigolactobacillus</taxon>
    </lineage>
</organism>
<dbReference type="PATRIC" id="fig|1423726.3.peg.1900"/>
<proteinExistence type="predicted"/>
<sequence length="230" mass="26069">MKPPYYRRHAQRQILYAIGAPETLHTLMAPFGNREPAYATPHVIQTTAQLMAAYRTELQQTIDETKVILAKEPLNPAYREQLQQAQQQLALSDQALRPIAEKQYVCGYGETLTAAGVVVAYNEHARYDTYTATASNQWAVTRNLIQYPMLTEKQGHHVNYDYLKNIDLSEPGYPSAILDATGWHDSGLSDVDLAQRTPAAAHWFHEEVPQRLKALQQATPQALLQMVYYQ</sequence>
<dbReference type="AlphaFoldDB" id="A0A0R1GN72"/>
<evidence type="ECO:0000313" key="1">
    <source>
        <dbReference type="EMBL" id="KRK32778.1"/>
    </source>
</evidence>
<evidence type="ECO:0000313" key="2">
    <source>
        <dbReference type="Proteomes" id="UP000051461"/>
    </source>
</evidence>
<name>A0A0R1GN72_9LACO</name>
<accession>A0A0R1GN72</accession>